<dbReference type="InterPro" id="IPR006938">
    <property type="entry name" value="DUF624"/>
</dbReference>
<keyword evidence="2" id="KW-1185">Reference proteome</keyword>
<dbReference type="AlphaFoldDB" id="A0A4S4C0P7"/>
<reference evidence="1 2" key="1">
    <citation type="submission" date="2019-04" db="EMBL/GenBank/DDBJ databases">
        <title>Bacillus sediminilitoris sp. nov., isolated from a tidal flat sediment on the East China Sea.</title>
        <authorList>
            <person name="Wei Y."/>
            <person name="Mao H."/>
            <person name="Fang J."/>
        </authorList>
    </citation>
    <scope>NUCLEOTIDE SEQUENCE [LARGE SCALE GENOMIC DNA]</scope>
    <source>
        <strain evidence="1 2">DSL-17</strain>
    </source>
</reference>
<evidence type="ECO:0000313" key="2">
    <source>
        <dbReference type="Proteomes" id="UP000310334"/>
    </source>
</evidence>
<dbReference type="Pfam" id="PF04854">
    <property type="entry name" value="DUF624"/>
    <property type="match status" value="1"/>
</dbReference>
<accession>A0A4S4C0P7</accession>
<proteinExistence type="predicted"/>
<name>A0A4S4C0P7_9BACI</name>
<gene>
    <name evidence="1" type="ORF">E6W99_08180</name>
</gene>
<organism evidence="1 2">
    <name type="scientific">Metabacillus sediminilitoris</name>
    <dbReference type="NCBI Taxonomy" id="2567941"/>
    <lineage>
        <taxon>Bacteria</taxon>
        <taxon>Bacillati</taxon>
        <taxon>Bacillota</taxon>
        <taxon>Bacilli</taxon>
        <taxon>Bacillales</taxon>
        <taxon>Bacillaceae</taxon>
        <taxon>Metabacillus</taxon>
    </lineage>
</organism>
<sequence>MGKLFTLCEWVMKLAYLNILWFLFSLAGLLVLGMMPATIALFSIVRKWQRKETDFPIWRTFLSIYREEFKKSNRLGWCLIASGVFITFDFLLIRTVHGTLQLALIVPLIMITVFYIITLLYIFPVYVHYDLKMIAYIKNAFFLGILNFHITLIMLAGLAAVSYLILLQPGFIPFFSIVSFAWVLMLGGNYCFNRIEARKRKVRKSYI</sequence>
<comment type="caution">
    <text evidence="1">The sequence shown here is derived from an EMBL/GenBank/DDBJ whole genome shotgun (WGS) entry which is preliminary data.</text>
</comment>
<evidence type="ECO:0000313" key="1">
    <source>
        <dbReference type="EMBL" id="THF81166.1"/>
    </source>
</evidence>
<dbReference type="OrthoDB" id="2182676at2"/>
<dbReference type="EMBL" id="SSNT01000005">
    <property type="protein sequence ID" value="THF81166.1"/>
    <property type="molecule type" value="Genomic_DNA"/>
</dbReference>
<dbReference type="Proteomes" id="UP000310334">
    <property type="component" value="Unassembled WGS sequence"/>
</dbReference>
<protein>
    <submittedName>
        <fullName evidence="1">DUF624 domain-containing protein</fullName>
    </submittedName>
</protein>